<dbReference type="OrthoDB" id="10005854at2"/>
<evidence type="ECO:0000256" key="1">
    <source>
        <dbReference type="SAM" id="MobiDB-lite"/>
    </source>
</evidence>
<dbReference type="InterPro" id="IPR011990">
    <property type="entry name" value="TPR-like_helical_dom_sf"/>
</dbReference>
<dbReference type="AlphaFoldDB" id="A0A285ZWI2"/>
<organism evidence="2 3">
    <name type="scientific">Pedobacter xixiisoli</name>
    <dbReference type="NCBI Taxonomy" id="1476464"/>
    <lineage>
        <taxon>Bacteria</taxon>
        <taxon>Pseudomonadati</taxon>
        <taxon>Bacteroidota</taxon>
        <taxon>Sphingobacteriia</taxon>
        <taxon>Sphingobacteriales</taxon>
        <taxon>Sphingobacteriaceae</taxon>
        <taxon>Pedobacter</taxon>
    </lineage>
</organism>
<dbReference type="SUPFAM" id="SSF48439">
    <property type="entry name" value="Protein prenylyltransferase"/>
    <property type="match status" value="1"/>
</dbReference>
<name>A0A285ZWI2_9SPHI</name>
<protein>
    <submittedName>
        <fullName evidence="2">Uncharacterized protein</fullName>
    </submittedName>
</protein>
<accession>A0A285ZWI2</accession>
<dbReference type="Proteomes" id="UP000219281">
    <property type="component" value="Unassembled WGS sequence"/>
</dbReference>
<proteinExistence type="predicted"/>
<dbReference type="EMBL" id="OCMT01000002">
    <property type="protein sequence ID" value="SOD13988.1"/>
    <property type="molecule type" value="Genomic_DNA"/>
</dbReference>
<keyword evidence="3" id="KW-1185">Reference proteome</keyword>
<dbReference type="Gene3D" id="1.25.40.10">
    <property type="entry name" value="Tetratricopeptide repeat domain"/>
    <property type="match status" value="1"/>
</dbReference>
<feature type="region of interest" description="Disordered" evidence="1">
    <location>
        <begin position="130"/>
        <end position="150"/>
    </location>
</feature>
<gene>
    <name evidence="2" type="ORF">SAMN06297358_1346</name>
</gene>
<evidence type="ECO:0000313" key="3">
    <source>
        <dbReference type="Proteomes" id="UP000219281"/>
    </source>
</evidence>
<reference evidence="3" key="1">
    <citation type="submission" date="2017-09" db="EMBL/GenBank/DDBJ databases">
        <authorList>
            <person name="Varghese N."/>
            <person name="Submissions S."/>
        </authorList>
    </citation>
    <scope>NUCLEOTIDE SEQUENCE [LARGE SCALE GENOMIC DNA]</scope>
    <source>
        <strain evidence="3">CGMCC 1.12803</strain>
    </source>
</reference>
<evidence type="ECO:0000313" key="2">
    <source>
        <dbReference type="EMBL" id="SOD13988.1"/>
    </source>
</evidence>
<feature type="compositionally biased region" description="Basic residues" evidence="1">
    <location>
        <begin position="137"/>
        <end position="150"/>
    </location>
</feature>
<sequence length="150" mass="16905">MARKSYNYSKFQTALAMEKQGKLTAALVQYARVTNSDPLHTDAWHRQMVILRKLKKPEKELELLGKAITAYMEANIEAQRDWMENNQEKIDSSRALAQALGLLDGDGLPIPDQGPTQQWALRKSLLSTRLQKSKALPSKKKAPQKSGKKS</sequence>